<dbReference type="Proteomes" id="UP000198403">
    <property type="component" value="Unassembled WGS sequence"/>
</dbReference>
<keyword evidence="2" id="KW-1185">Reference proteome</keyword>
<dbReference type="AlphaFoldDB" id="A0A238Y0T7"/>
<reference evidence="1 2" key="1">
    <citation type="submission" date="2017-06" db="EMBL/GenBank/DDBJ databases">
        <authorList>
            <person name="Kim H.J."/>
            <person name="Triplett B.A."/>
        </authorList>
    </citation>
    <scope>NUCLEOTIDE SEQUENCE [LARGE SCALE GENOMIC DNA]</scope>
    <source>
        <strain evidence="1 2">DSM 44272</strain>
    </source>
</reference>
<proteinExistence type="predicted"/>
<protein>
    <submittedName>
        <fullName evidence="1">Uncharacterized protein</fullName>
    </submittedName>
</protein>
<evidence type="ECO:0000313" key="2">
    <source>
        <dbReference type="Proteomes" id="UP000198403"/>
    </source>
</evidence>
<evidence type="ECO:0000313" key="1">
    <source>
        <dbReference type="EMBL" id="SNR64845.1"/>
    </source>
</evidence>
<dbReference type="EMBL" id="FZNO01000017">
    <property type="protein sequence ID" value="SNR64845.1"/>
    <property type="molecule type" value="Genomic_DNA"/>
</dbReference>
<organism evidence="1 2">
    <name type="scientific">Blastococcus mobilis</name>
    <dbReference type="NCBI Taxonomy" id="1938746"/>
    <lineage>
        <taxon>Bacteria</taxon>
        <taxon>Bacillati</taxon>
        <taxon>Actinomycetota</taxon>
        <taxon>Actinomycetes</taxon>
        <taxon>Geodermatophilales</taxon>
        <taxon>Geodermatophilaceae</taxon>
        <taxon>Blastococcus</taxon>
    </lineage>
</organism>
<name>A0A238Y0T7_9ACTN</name>
<sequence>MADALPQRRPHTDVETVSGVRGLSSSEVVLDGAVRQGWWLVVDEAAGPGRIVAGPFPDRAEAGWAVDALVDGGPDDVRSIYGTGRADGGVDRRPSPHDWAWLAHLSAQLDRLPEGWDAGLPDDDPLGTLVVEVAAALVEAGLSAHDSTGTDQVGGVCLSPEPSLGGIVVTWRQHDRMSVEQVHGAAADVMVQQAMSRALAEVLQVRGFVVDAFGGASGHLVRLTA</sequence>
<gene>
    <name evidence="1" type="ORF">SAMN06272737_11723</name>
</gene>
<accession>A0A238Y0T7</accession>